<dbReference type="InterPro" id="IPR033593">
    <property type="entry name" value="N-RASSF"/>
</dbReference>
<feature type="non-terminal residue" evidence="6">
    <location>
        <position position="637"/>
    </location>
</feature>
<evidence type="ECO:0000256" key="1">
    <source>
        <dbReference type="ARBA" id="ARBA00008343"/>
    </source>
</evidence>
<evidence type="ECO:0000313" key="6">
    <source>
        <dbReference type="EMBL" id="MBN3277855.1"/>
    </source>
</evidence>
<evidence type="ECO:0000256" key="2">
    <source>
        <dbReference type="ARBA" id="ARBA00022801"/>
    </source>
</evidence>
<dbReference type="InterPro" id="IPR029071">
    <property type="entry name" value="Ubiquitin-like_domsf"/>
</dbReference>
<evidence type="ECO:0000256" key="4">
    <source>
        <dbReference type="SAM" id="MobiDB-lite"/>
    </source>
</evidence>
<keyword evidence="7" id="KW-1185">Reference proteome</keyword>
<keyword evidence="2" id="KW-0378">Hydrolase</keyword>
<comment type="caution">
    <text evidence="6">The sequence shown here is derived from an EMBL/GenBank/DDBJ whole genome shotgun (WGS) entry which is preliminary data.</text>
</comment>
<dbReference type="PANTHER" id="PTHR15286">
    <property type="entry name" value="RAS-ASSOCIATING DOMAIN CONTAINING PROTEIN"/>
    <property type="match status" value="1"/>
</dbReference>
<evidence type="ECO:0000256" key="3">
    <source>
        <dbReference type="ARBA" id="ARBA00023295"/>
    </source>
</evidence>
<dbReference type="InterPro" id="IPR000159">
    <property type="entry name" value="RA_dom"/>
</dbReference>
<dbReference type="EMBL" id="JAAWVQ010074333">
    <property type="protein sequence ID" value="MBN3277855.1"/>
    <property type="molecule type" value="Genomic_DNA"/>
</dbReference>
<keyword evidence="3" id="KW-0326">Glycosidase</keyword>
<feature type="domain" description="Ras-associating" evidence="5">
    <location>
        <begin position="235"/>
        <end position="329"/>
    </location>
</feature>
<name>A0ABS2XUB5_POLSP</name>
<evidence type="ECO:0000259" key="5">
    <source>
        <dbReference type="PROSITE" id="PS50200"/>
    </source>
</evidence>
<dbReference type="SMART" id="SM00314">
    <property type="entry name" value="RA"/>
    <property type="match status" value="1"/>
</dbReference>
<feature type="non-terminal residue" evidence="6">
    <location>
        <position position="1"/>
    </location>
</feature>
<dbReference type="PANTHER" id="PTHR15286:SF10">
    <property type="entry name" value="RAS ASSOCIATION DOMAIN-CONTAINING PROTEIN 9"/>
    <property type="match status" value="1"/>
</dbReference>
<accession>A0ABS2XUB5</accession>
<dbReference type="SUPFAM" id="SSF54236">
    <property type="entry name" value="Ubiquitin-like"/>
    <property type="match status" value="1"/>
</dbReference>
<dbReference type="PROSITE" id="PS50200">
    <property type="entry name" value="RA"/>
    <property type="match status" value="1"/>
</dbReference>
<feature type="region of interest" description="Disordered" evidence="4">
    <location>
        <begin position="612"/>
        <end position="637"/>
    </location>
</feature>
<dbReference type="Proteomes" id="UP001166093">
    <property type="component" value="Unassembled WGS sequence"/>
</dbReference>
<gene>
    <name evidence="6" type="primary">Rassf9_1</name>
    <name evidence="6" type="ORF">GTO93_0010534</name>
</gene>
<feature type="compositionally biased region" description="Polar residues" evidence="4">
    <location>
        <begin position="615"/>
        <end position="629"/>
    </location>
</feature>
<evidence type="ECO:0000313" key="7">
    <source>
        <dbReference type="Proteomes" id="UP001166093"/>
    </source>
</evidence>
<dbReference type="Gene3D" id="3.10.20.90">
    <property type="entry name" value="Phosphatidylinositol 3-kinase Catalytic Subunit, Chain A, domain 1"/>
    <property type="match status" value="1"/>
</dbReference>
<organism evidence="6 7">
    <name type="scientific">Polyodon spathula</name>
    <name type="common">North American paddlefish</name>
    <name type="synonym">Squalus spathula</name>
    <dbReference type="NCBI Taxonomy" id="7913"/>
    <lineage>
        <taxon>Eukaryota</taxon>
        <taxon>Metazoa</taxon>
        <taxon>Chordata</taxon>
        <taxon>Craniata</taxon>
        <taxon>Vertebrata</taxon>
        <taxon>Euteleostomi</taxon>
        <taxon>Actinopterygii</taxon>
        <taxon>Chondrostei</taxon>
        <taxon>Acipenseriformes</taxon>
        <taxon>Polyodontidae</taxon>
        <taxon>Polyodon</taxon>
    </lineage>
</organism>
<comment type="similarity">
    <text evidence="1">Belongs to the Nth/MutY family.</text>
</comment>
<dbReference type="PROSITE" id="PS00764">
    <property type="entry name" value="ENDONUCLEASE_III_1"/>
    <property type="match status" value="1"/>
</dbReference>
<reference evidence="6" key="1">
    <citation type="journal article" date="2021" name="Cell">
        <title>Tracing the genetic footprints of vertebrate landing in non-teleost ray-finned fishes.</title>
        <authorList>
            <person name="Bi X."/>
            <person name="Wang K."/>
            <person name="Yang L."/>
            <person name="Pan H."/>
            <person name="Jiang H."/>
            <person name="Wei Q."/>
            <person name="Fang M."/>
            <person name="Yu H."/>
            <person name="Zhu C."/>
            <person name="Cai Y."/>
            <person name="He Y."/>
            <person name="Gan X."/>
            <person name="Zeng H."/>
            <person name="Yu D."/>
            <person name="Zhu Y."/>
            <person name="Jiang H."/>
            <person name="Qiu Q."/>
            <person name="Yang H."/>
            <person name="Zhang Y.E."/>
            <person name="Wang W."/>
            <person name="Zhu M."/>
            <person name="He S."/>
            <person name="Zhang G."/>
        </authorList>
    </citation>
    <scope>NUCLEOTIDE SEQUENCE</scope>
    <source>
        <strain evidence="6">Pddl_001</strain>
    </source>
</reference>
<proteinExistence type="inferred from homology"/>
<protein>
    <submittedName>
        <fullName evidence="6">RASF9 protein</fullName>
    </submittedName>
</protein>
<dbReference type="InterPro" id="IPR004035">
    <property type="entry name" value="Endouclease-III_FeS-bd_BS"/>
</dbReference>
<sequence length="637" mass="71747">MEQSWFTSSWFHHRGAMEEKELAREYGGLKEELQLKKKITGSAGIATRSKSSGMADWMTSSAASRTKIGALPVGLLTSQWPADLFRNQRNNHCHSRRQEREKPHCLQCQREKTRCLQCQREKPRCHQCQREKPCSLQVSRAIDWPSTATATSAAEGSTAKFSHTARVPYTTTIAGVPHAAVSVTTARVPRTAASFATNRGPSAAASVGATLGRGALKGVKILWLMGSSSKEMEYDGKEIQVWVCQEEKVVSGLTKHTTCSDVVQALIEEHQTIAGDKSLLIGSPREYCLVERWRGFERALPPLTRILRLWRAWGDEKAYIQFVLVKTDASVPQPGWRSSETKQTHTKERQWNQGPAQYMKSMPVKKQKKMVKRAFRKLEKIKQGTTQEERDGMDSLIKLIISQDHTIRQQIRRIRELDLEIEQNELELRTEWAETDGGNCVKDAYFQSHNKNKSNQQDVSQFDETLYTSDGILQIEEQLGQHRELIQKLSDDIEKEIRSIWFQGVEDPQGAAASAEDEDNATELESIKVELENSMRNGLAIHSDLSSVQKELKQNDVVQQNRKQEFELLAAQLSALHTMDSVEQPHFKDQTKSNAIKSKVSLVLSHADVIDTDSDTGISSTHSQDSSSPFGEPLPPI</sequence>